<evidence type="ECO:0000313" key="12">
    <source>
        <dbReference type="Proteomes" id="UP000033070"/>
    </source>
</evidence>
<dbReference type="FunFam" id="1.10.579.10:FF:000003">
    <property type="entry name" value="Deoxyribodipyrimidine photo-lyase"/>
    <property type="match status" value="1"/>
</dbReference>
<dbReference type="InterPro" id="IPR036134">
    <property type="entry name" value="Crypto/Photolyase_FAD-like_sf"/>
</dbReference>
<dbReference type="InterPro" id="IPR005101">
    <property type="entry name" value="Cryptochr/Photolyase_FAD-bd"/>
</dbReference>
<feature type="domain" description="Photolyase/cryptochrome alpha/beta" evidence="10">
    <location>
        <begin position="5"/>
        <end position="135"/>
    </location>
</feature>
<evidence type="ECO:0000256" key="9">
    <source>
        <dbReference type="RuleBase" id="RU004182"/>
    </source>
</evidence>
<keyword evidence="4 8" id="KW-0285">Flavoprotein</keyword>
<keyword evidence="11" id="KW-0456">Lyase</keyword>
<dbReference type="PRINTS" id="PR00147">
    <property type="entry name" value="DNAPHOTLYASE"/>
</dbReference>
<dbReference type="EC" id="4.1.99.3" evidence="2"/>
<dbReference type="SUPFAM" id="SSF52425">
    <property type="entry name" value="Cryptochrome/photolyase, N-terminal domain"/>
    <property type="match status" value="1"/>
</dbReference>
<dbReference type="Gene3D" id="3.40.50.620">
    <property type="entry name" value="HUPs"/>
    <property type="match status" value="1"/>
</dbReference>
<dbReference type="Proteomes" id="UP000033070">
    <property type="component" value="Chromosome"/>
</dbReference>
<evidence type="ECO:0000256" key="3">
    <source>
        <dbReference type="ARBA" id="ARBA00014046"/>
    </source>
</evidence>
<proteinExistence type="inferred from homology"/>
<dbReference type="InterPro" id="IPR014729">
    <property type="entry name" value="Rossmann-like_a/b/a_fold"/>
</dbReference>
<evidence type="ECO:0000259" key="10">
    <source>
        <dbReference type="PROSITE" id="PS51645"/>
    </source>
</evidence>
<evidence type="ECO:0000256" key="8">
    <source>
        <dbReference type="PIRSR" id="PIRSR602081-1"/>
    </source>
</evidence>
<dbReference type="GO" id="GO:0000719">
    <property type="term" value="P:photoreactive repair"/>
    <property type="evidence" value="ECO:0007669"/>
    <property type="project" value="UniProtKB-ARBA"/>
</dbReference>
<evidence type="ECO:0000313" key="11">
    <source>
        <dbReference type="EMBL" id="BBE50085.1"/>
    </source>
</evidence>
<comment type="similarity">
    <text evidence="9">Belongs to the DNA photolyase family.</text>
</comment>
<dbReference type="RefSeq" id="WP_062625487.1">
    <property type="nucleotide sequence ID" value="NZ_AP018738.1"/>
</dbReference>
<feature type="binding site" evidence="8">
    <location>
        <begin position="274"/>
        <end position="281"/>
    </location>
    <ligand>
        <name>FAD</name>
        <dbReference type="ChEBI" id="CHEBI:57692"/>
    </ligand>
</feature>
<evidence type="ECO:0000256" key="1">
    <source>
        <dbReference type="ARBA" id="ARBA00001932"/>
    </source>
</evidence>
<dbReference type="PROSITE" id="PS51645">
    <property type="entry name" value="PHR_CRY_ALPHA_BETA"/>
    <property type="match status" value="1"/>
</dbReference>
<name>A0A2Z6G9V6_9PROT</name>
<dbReference type="OrthoDB" id="9772484at2"/>
<organism evidence="11 12">
    <name type="scientific">Ferriphaselus amnicola</name>
    <dbReference type="NCBI Taxonomy" id="1188319"/>
    <lineage>
        <taxon>Bacteria</taxon>
        <taxon>Pseudomonadati</taxon>
        <taxon>Pseudomonadota</taxon>
        <taxon>Betaproteobacteria</taxon>
        <taxon>Nitrosomonadales</taxon>
        <taxon>Gallionellaceae</taxon>
        <taxon>Ferriphaselus</taxon>
    </lineage>
</organism>
<dbReference type="KEGG" id="fam:OYT1_ch0516"/>
<comment type="cofactor">
    <cofactor evidence="8">
        <name>FAD</name>
        <dbReference type="ChEBI" id="CHEBI:57692"/>
    </cofactor>
    <text evidence="8">Binds 1 FAD per subunit.</text>
</comment>
<feature type="binding site" evidence="8">
    <location>
        <position position="227"/>
    </location>
    <ligand>
        <name>FAD</name>
        <dbReference type="ChEBI" id="CHEBI:57692"/>
    </ligand>
</feature>
<dbReference type="Gene3D" id="1.10.579.10">
    <property type="entry name" value="DNA Cyclobutane Dipyrimidine Photolyase, subunit A, domain 3"/>
    <property type="match status" value="1"/>
</dbReference>
<keyword evidence="6 9" id="KW-0157">Chromophore</keyword>
<sequence length="472" mass="54156">MPDSRISLCWFRRDLRLHDHAALYHALKSSDATHCVFVFDTTILDTLPYKSDRRVEFIWQAVRELSEALHAQGSALHVLHGDPRVLIPQLAVQLGAQTVYVNHDYEPEAIARDEAVRERLQSAGIGLLDFKDQVIFERDEVLTGGGTPFNVFTPYKNAWLKRLTDYHLRAYPTEQYFAALAQVPPLRLPSLAELGFQPTNLSQLKMPIGMSGAMRLFEDFQQRMARYHEQRDFPAVKGVSYLAPHLRFGTISIRSLAREAYCRGGQGAQTWLSELIWRDFYQMLLYHHPRVVGHAFKPQFEHLAFTNNVEWFAAWKAGQTGYPLVDAGMRQLAQTGFMHNRLRMVTASFLVKDLQIDWRWGEAWFAENLLDFDLAANNGGWQWAASTGCDAQPWFRIFNPVTQSKNFDPDGKFIRRYILELAGCPARYLHAPWEMSADEQWRSGVVLGQDYPPPIVDHAVARELTLAMFKLA</sequence>
<dbReference type="EMBL" id="AP018738">
    <property type="protein sequence ID" value="BBE50085.1"/>
    <property type="molecule type" value="Genomic_DNA"/>
</dbReference>
<dbReference type="InterPro" id="IPR006050">
    <property type="entry name" value="DNA_photolyase_N"/>
</dbReference>
<evidence type="ECO:0000256" key="6">
    <source>
        <dbReference type="ARBA" id="ARBA00022991"/>
    </source>
</evidence>
<feature type="binding site" evidence="8">
    <location>
        <position position="271"/>
    </location>
    <ligand>
        <name>FAD</name>
        <dbReference type="ChEBI" id="CHEBI:57692"/>
    </ligand>
</feature>
<dbReference type="InterPro" id="IPR002081">
    <property type="entry name" value="Cryptochrome/DNA_photolyase_1"/>
</dbReference>
<dbReference type="GO" id="GO:0071949">
    <property type="term" value="F:FAD binding"/>
    <property type="evidence" value="ECO:0007669"/>
    <property type="project" value="TreeGrafter"/>
</dbReference>
<dbReference type="InterPro" id="IPR018394">
    <property type="entry name" value="DNA_photolyase_1_CS_C"/>
</dbReference>
<comment type="cofactor">
    <cofactor evidence="1">
        <name>(6R)-5,10-methylene-5,6,7,8-tetrahydrofolate</name>
        <dbReference type="ChEBI" id="CHEBI:15636"/>
    </cofactor>
</comment>
<protein>
    <recommendedName>
        <fullName evidence="3">Deoxyribodipyrimidine photo-lyase</fullName>
        <ecNumber evidence="2">4.1.99.3</ecNumber>
    </recommendedName>
</protein>
<evidence type="ECO:0000256" key="2">
    <source>
        <dbReference type="ARBA" id="ARBA00013149"/>
    </source>
</evidence>
<dbReference type="GO" id="GO:0003677">
    <property type="term" value="F:DNA binding"/>
    <property type="evidence" value="ECO:0007669"/>
    <property type="project" value="TreeGrafter"/>
</dbReference>
<dbReference type="PANTHER" id="PTHR11455:SF9">
    <property type="entry name" value="CRYPTOCHROME CIRCADIAN CLOCK 5 ISOFORM X1"/>
    <property type="match status" value="1"/>
</dbReference>
<evidence type="ECO:0000256" key="5">
    <source>
        <dbReference type="ARBA" id="ARBA00022827"/>
    </source>
</evidence>
<reference evidence="11 12" key="1">
    <citation type="submission" date="2018-06" db="EMBL/GenBank/DDBJ databases">
        <title>OYT1 Genome Sequencing.</title>
        <authorList>
            <person name="Kato S."/>
            <person name="Itoh T."/>
            <person name="Ohkuma M."/>
        </authorList>
    </citation>
    <scope>NUCLEOTIDE SEQUENCE [LARGE SCALE GENOMIC DNA]</scope>
    <source>
        <strain evidence="11 12">OYT1</strain>
    </source>
</reference>
<dbReference type="Pfam" id="PF00875">
    <property type="entry name" value="DNA_photolyase"/>
    <property type="match status" value="1"/>
</dbReference>
<dbReference type="Gene3D" id="1.25.40.80">
    <property type="match status" value="1"/>
</dbReference>
<dbReference type="PANTHER" id="PTHR11455">
    <property type="entry name" value="CRYPTOCHROME"/>
    <property type="match status" value="1"/>
</dbReference>
<evidence type="ECO:0000256" key="4">
    <source>
        <dbReference type="ARBA" id="ARBA00022630"/>
    </source>
</evidence>
<dbReference type="PROSITE" id="PS00691">
    <property type="entry name" value="DNA_PHOTOLYASES_1_2"/>
    <property type="match status" value="1"/>
</dbReference>
<dbReference type="GO" id="GO:0003904">
    <property type="term" value="F:deoxyribodipyrimidine photo-lyase activity"/>
    <property type="evidence" value="ECO:0007669"/>
    <property type="project" value="UniProtKB-EC"/>
</dbReference>
<dbReference type="SUPFAM" id="SSF48173">
    <property type="entry name" value="Cryptochrome/photolyase FAD-binding domain"/>
    <property type="match status" value="1"/>
</dbReference>
<keyword evidence="5 8" id="KW-0274">FAD</keyword>
<dbReference type="PROSITE" id="PS00394">
    <property type="entry name" value="DNA_PHOTOLYASES_1_1"/>
    <property type="match status" value="1"/>
</dbReference>
<dbReference type="STRING" id="1188319.OYT1_00236"/>
<dbReference type="GO" id="GO:0009416">
    <property type="term" value="P:response to light stimulus"/>
    <property type="evidence" value="ECO:0007669"/>
    <property type="project" value="TreeGrafter"/>
</dbReference>
<dbReference type="Pfam" id="PF03441">
    <property type="entry name" value="FAD_binding_7"/>
    <property type="match status" value="1"/>
</dbReference>
<keyword evidence="12" id="KW-1185">Reference proteome</keyword>
<dbReference type="AlphaFoldDB" id="A0A2Z6G9V6"/>
<evidence type="ECO:0000256" key="7">
    <source>
        <dbReference type="ARBA" id="ARBA00033999"/>
    </source>
</evidence>
<gene>
    <name evidence="11" type="ORF">OYT1_ch0516</name>
</gene>
<feature type="binding site" evidence="8">
    <location>
        <begin position="371"/>
        <end position="373"/>
    </location>
    <ligand>
        <name>FAD</name>
        <dbReference type="ChEBI" id="CHEBI:57692"/>
    </ligand>
</feature>
<accession>A0A2Z6G9V6</accession>
<comment type="catalytic activity">
    <reaction evidence="7">
        <text>cyclobutadipyrimidine (in DNA) = 2 pyrimidine residues (in DNA).</text>
        <dbReference type="EC" id="4.1.99.3"/>
    </reaction>
</comment>
<dbReference type="InterPro" id="IPR036155">
    <property type="entry name" value="Crypto/Photolyase_N_sf"/>
</dbReference>